<dbReference type="EMBL" id="CP102846">
    <property type="protein sequence ID" value="UVF22521.1"/>
    <property type="molecule type" value="Genomic_DNA"/>
</dbReference>
<geneLocation type="plasmid" evidence="2 3">
    <name>pR24_1</name>
</geneLocation>
<dbReference type="Gene3D" id="2.40.320.10">
    <property type="entry name" value="Hypothetical Protein Pfu-838710-001"/>
    <property type="match status" value="1"/>
</dbReference>
<accession>A0ABY5S1V3</accession>
<keyword evidence="2" id="KW-0614">Plasmid</keyword>
<feature type="region of interest" description="Disordered" evidence="1">
    <location>
        <begin position="183"/>
        <end position="207"/>
    </location>
</feature>
<sequence length="225" mass="24472">MSTTRVFLLASALARLIERERGGHLVRQGFFPDRTDRSAHVQVSGETAHLILIAHHVAGPREEPAEISQAQAEALLELTAGQAEYLSIPMAIGSHGATIQRFVTPAPLDLISITFKQDKTARKFQPPAWFGPEVTSEAAYQVRSLALTGLPSVPAVEVTNEALHGLLDALDNRVGEPQLHPAEVSRVSETSEAALDPETDQELDGLNIEDRVIRELARSLQPQGR</sequence>
<proteinExistence type="predicted"/>
<protein>
    <submittedName>
        <fullName evidence="2">Uncharacterized protein</fullName>
    </submittedName>
</protein>
<evidence type="ECO:0000313" key="2">
    <source>
        <dbReference type="EMBL" id="UVF22521.1"/>
    </source>
</evidence>
<keyword evidence="3" id="KW-1185">Reference proteome</keyword>
<gene>
    <name evidence="2" type="ORF">HPT29_025575</name>
</gene>
<dbReference type="RefSeq" id="WP_173945119.1">
    <property type="nucleotide sequence ID" value="NZ_CP102846.1"/>
</dbReference>
<dbReference type="Proteomes" id="UP001017257">
    <property type="component" value="Plasmid pR24_1"/>
</dbReference>
<evidence type="ECO:0000256" key="1">
    <source>
        <dbReference type="SAM" id="MobiDB-lite"/>
    </source>
</evidence>
<organism evidence="2 3">
    <name type="scientific">Microvirga terrae</name>
    <dbReference type="NCBI Taxonomy" id="2740529"/>
    <lineage>
        <taxon>Bacteria</taxon>
        <taxon>Pseudomonadati</taxon>
        <taxon>Pseudomonadota</taxon>
        <taxon>Alphaproteobacteria</taxon>
        <taxon>Hyphomicrobiales</taxon>
        <taxon>Methylobacteriaceae</taxon>
        <taxon>Microvirga</taxon>
    </lineage>
</organism>
<reference evidence="2" key="1">
    <citation type="submission" date="2022-08" db="EMBL/GenBank/DDBJ databases">
        <title>Microvirga terrae sp. nov., isolated from soil.</title>
        <authorList>
            <person name="Kim K.H."/>
            <person name="Seo Y.L."/>
            <person name="Kim J.M."/>
            <person name="Lee J.K."/>
            <person name="Han D.M."/>
            <person name="Jeon C.O."/>
        </authorList>
    </citation>
    <scope>NUCLEOTIDE SEQUENCE</scope>
    <source>
        <strain evidence="2">R24</strain>
        <plasmid evidence="2">pR24_1</plasmid>
    </source>
</reference>
<evidence type="ECO:0000313" key="3">
    <source>
        <dbReference type="Proteomes" id="UP001017257"/>
    </source>
</evidence>
<name>A0ABY5S1V3_9HYPH</name>